<evidence type="ECO:0000256" key="1">
    <source>
        <dbReference type="ARBA" id="ARBA00004123"/>
    </source>
</evidence>
<accession>A0A5C6PM76</accession>
<feature type="compositionally biased region" description="Basic and acidic residues" evidence="12">
    <location>
        <begin position="1430"/>
        <end position="1443"/>
    </location>
</feature>
<evidence type="ECO:0000259" key="13">
    <source>
        <dbReference type="PROSITE" id="PS50157"/>
    </source>
</evidence>
<dbReference type="InterPro" id="IPR013087">
    <property type="entry name" value="Znf_C2H2_type"/>
</dbReference>
<feature type="compositionally biased region" description="Basic and acidic residues" evidence="12">
    <location>
        <begin position="1223"/>
        <end position="1235"/>
    </location>
</feature>
<feature type="region of interest" description="Disordered" evidence="12">
    <location>
        <begin position="180"/>
        <end position="218"/>
    </location>
</feature>
<feature type="compositionally biased region" description="Polar residues" evidence="12">
    <location>
        <begin position="1236"/>
        <end position="1246"/>
    </location>
</feature>
<dbReference type="SMART" id="SM00355">
    <property type="entry name" value="ZnF_C2H2"/>
    <property type="match status" value="23"/>
</dbReference>
<name>A0A5C6PM76_9TELE</name>
<organism evidence="14 15">
    <name type="scientific">Takifugu flavidus</name>
    <name type="common">sansaifugu</name>
    <dbReference type="NCBI Taxonomy" id="433684"/>
    <lineage>
        <taxon>Eukaryota</taxon>
        <taxon>Metazoa</taxon>
        <taxon>Chordata</taxon>
        <taxon>Craniata</taxon>
        <taxon>Vertebrata</taxon>
        <taxon>Euteleostomi</taxon>
        <taxon>Actinopterygii</taxon>
        <taxon>Neopterygii</taxon>
        <taxon>Teleostei</taxon>
        <taxon>Neoteleostei</taxon>
        <taxon>Acanthomorphata</taxon>
        <taxon>Eupercaria</taxon>
        <taxon>Tetraodontiformes</taxon>
        <taxon>Tetradontoidea</taxon>
        <taxon>Tetraodontidae</taxon>
        <taxon>Takifugu</taxon>
    </lineage>
</organism>
<feature type="domain" description="C2H2-type" evidence="13">
    <location>
        <begin position="1668"/>
        <end position="1695"/>
    </location>
</feature>
<feature type="compositionally biased region" description="Polar residues" evidence="12">
    <location>
        <begin position="840"/>
        <end position="862"/>
    </location>
</feature>
<feature type="compositionally biased region" description="Polar residues" evidence="12">
    <location>
        <begin position="311"/>
        <end position="323"/>
    </location>
</feature>
<feature type="region of interest" description="Disordered" evidence="12">
    <location>
        <begin position="840"/>
        <end position="863"/>
    </location>
</feature>
<evidence type="ECO:0000256" key="2">
    <source>
        <dbReference type="ARBA" id="ARBA00006991"/>
    </source>
</evidence>
<dbReference type="EMBL" id="RHFK02000002">
    <property type="protein sequence ID" value="TWW79400.1"/>
    <property type="molecule type" value="Genomic_DNA"/>
</dbReference>
<evidence type="ECO:0000256" key="6">
    <source>
        <dbReference type="ARBA" id="ARBA00022833"/>
    </source>
</evidence>
<dbReference type="InterPro" id="IPR036236">
    <property type="entry name" value="Znf_C2H2_sf"/>
</dbReference>
<feature type="domain" description="C2H2-type" evidence="13">
    <location>
        <begin position="2041"/>
        <end position="2063"/>
    </location>
</feature>
<feature type="region of interest" description="Disordered" evidence="12">
    <location>
        <begin position="2106"/>
        <end position="2222"/>
    </location>
</feature>
<feature type="domain" description="C2H2-type" evidence="13">
    <location>
        <begin position="2080"/>
        <end position="2107"/>
    </location>
</feature>
<dbReference type="PANTHER" id="PTHR24384">
    <property type="entry name" value="FINGER PUTATIVE TRANSCRIPTION FACTOR FAMILY-RELATED"/>
    <property type="match status" value="1"/>
</dbReference>
<keyword evidence="15" id="KW-1185">Reference proteome</keyword>
<feature type="compositionally biased region" description="Polar residues" evidence="12">
    <location>
        <begin position="273"/>
        <end position="284"/>
    </location>
</feature>
<feature type="region of interest" description="Disordered" evidence="12">
    <location>
        <begin position="1578"/>
        <end position="1624"/>
    </location>
</feature>
<gene>
    <name evidence="14" type="ORF">D4764_10G0004300</name>
</gene>
<feature type="domain" description="C2H2-type" evidence="13">
    <location>
        <begin position="1022"/>
        <end position="1052"/>
    </location>
</feature>
<evidence type="ECO:0000256" key="10">
    <source>
        <dbReference type="ARBA" id="ARBA00023242"/>
    </source>
</evidence>
<keyword evidence="9" id="KW-0804">Transcription</keyword>
<feature type="compositionally biased region" description="Polar residues" evidence="12">
    <location>
        <begin position="1509"/>
        <end position="1518"/>
    </location>
</feature>
<feature type="domain" description="C2H2-type" evidence="13">
    <location>
        <begin position="1984"/>
        <end position="2011"/>
    </location>
</feature>
<feature type="domain" description="C2H2-type" evidence="13">
    <location>
        <begin position="1774"/>
        <end position="1801"/>
    </location>
</feature>
<keyword evidence="5 11" id="KW-0863">Zinc-finger</keyword>
<feature type="region of interest" description="Disordered" evidence="12">
    <location>
        <begin position="257"/>
        <end position="364"/>
    </location>
</feature>
<feature type="domain" description="C2H2-type" evidence="13">
    <location>
        <begin position="154"/>
        <end position="181"/>
    </location>
</feature>
<keyword evidence="8" id="KW-0238">DNA-binding</keyword>
<evidence type="ECO:0000256" key="11">
    <source>
        <dbReference type="PROSITE-ProRule" id="PRU00042"/>
    </source>
</evidence>
<feature type="compositionally biased region" description="Pro residues" evidence="12">
    <location>
        <begin position="209"/>
        <end position="218"/>
    </location>
</feature>
<dbReference type="GO" id="GO:0000978">
    <property type="term" value="F:RNA polymerase II cis-regulatory region sequence-specific DNA binding"/>
    <property type="evidence" value="ECO:0007669"/>
    <property type="project" value="TreeGrafter"/>
</dbReference>
<dbReference type="GO" id="GO:0008270">
    <property type="term" value="F:zinc ion binding"/>
    <property type="evidence" value="ECO:0007669"/>
    <property type="project" value="UniProtKB-KW"/>
</dbReference>
<keyword evidence="6" id="KW-0862">Zinc</keyword>
<dbReference type="PROSITE" id="PS00028">
    <property type="entry name" value="ZINC_FINGER_C2H2_1"/>
    <property type="match status" value="12"/>
</dbReference>
<dbReference type="PROSITE" id="PS50157">
    <property type="entry name" value="ZINC_FINGER_C2H2_2"/>
    <property type="match status" value="15"/>
</dbReference>
<feature type="region of interest" description="Disordered" evidence="12">
    <location>
        <begin position="1289"/>
        <end position="1402"/>
    </location>
</feature>
<feature type="region of interest" description="Disordered" evidence="12">
    <location>
        <begin position="952"/>
        <end position="979"/>
    </location>
</feature>
<feature type="region of interest" description="Disordered" evidence="12">
    <location>
        <begin position="381"/>
        <end position="413"/>
    </location>
</feature>
<evidence type="ECO:0000256" key="12">
    <source>
        <dbReference type="SAM" id="MobiDB-lite"/>
    </source>
</evidence>
<dbReference type="FunFam" id="3.30.160.60:FF:001442">
    <property type="entry name" value="zinc finger protein 696"/>
    <property type="match status" value="1"/>
</dbReference>
<reference evidence="14 15" key="1">
    <citation type="submission" date="2019-04" db="EMBL/GenBank/DDBJ databases">
        <title>Chromosome genome assembly for Takifugu flavidus.</title>
        <authorList>
            <person name="Xiao S."/>
        </authorList>
    </citation>
    <scope>NUCLEOTIDE SEQUENCE [LARGE SCALE GENOMIC DNA]</scope>
    <source>
        <strain evidence="14">HTHZ2018</strain>
        <tissue evidence="14">Muscle</tissue>
    </source>
</reference>
<feature type="compositionally biased region" description="Basic and acidic residues" evidence="12">
    <location>
        <begin position="1373"/>
        <end position="1387"/>
    </location>
</feature>
<comment type="subcellular location">
    <subcellularLocation>
        <location evidence="1">Nucleus</location>
    </subcellularLocation>
</comment>
<feature type="domain" description="C2H2-type" evidence="13">
    <location>
        <begin position="1843"/>
        <end position="1870"/>
    </location>
</feature>
<keyword evidence="10" id="KW-0539">Nucleus</keyword>
<evidence type="ECO:0000256" key="8">
    <source>
        <dbReference type="ARBA" id="ARBA00023125"/>
    </source>
</evidence>
<dbReference type="GO" id="GO:0000981">
    <property type="term" value="F:DNA-binding transcription factor activity, RNA polymerase II-specific"/>
    <property type="evidence" value="ECO:0007669"/>
    <property type="project" value="TreeGrafter"/>
</dbReference>
<dbReference type="SUPFAM" id="SSF57667">
    <property type="entry name" value="beta-beta-alpha zinc fingers"/>
    <property type="match status" value="7"/>
</dbReference>
<feature type="region of interest" description="Disordered" evidence="12">
    <location>
        <begin position="1223"/>
        <end position="1271"/>
    </location>
</feature>
<comment type="caution">
    <text evidence="14">The sequence shown here is derived from an EMBL/GenBank/DDBJ whole genome shotgun (WGS) entry which is preliminary data.</text>
</comment>
<feature type="domain" description="C2H2-type" evidence="13">
    <location>
        <begin position="810"/>
        <end position="837"/>
    </location>
</feature>
<feature type="domain" description="C2H2-type" evidence="13">
    <location>
        <begin position="1640"/>
        <end position="1667"/>
    </location>
</feature>
<evidence type="ECO:0000256" key="3">
    <source>
        <dbReference type="ARBA" id="ARBA00022723"/>
    </source>
</evidence>
<dbReference type="Proteomes" id="UP000324091">
    <property type="component" value="Chromosome 10"/>
</dbReference>
<evidence type="ECO:0000256" key="7">
    <source>
        <dbReference type="ARBA" id="ARBA00023015"/>
    </source>
</evidence>
<feature type="compositionally biased region" description="Basic and acidic residues" evidence="12">
    <location>
        <begin position="1494"/>
        <end position="1508"/>
    </location>
</feature>
<proteinExistence type="inferred from homology"/>
<evidence type="ECO:0000256" key="5">
    <source>
        <dbReference type="ARBA" id="ARBA00022771"/>
    </source>
</evidence>
<feature type="compositionally biased region" description="Basic residues" evidence="12">
    <location>
        <begin position="1578"/>
        <end position="1589"/>
    </location>
</feature>
<feature type="domain" description="C2H2-type" evidence="13">
    <location>
        <begin position="1746"/>
        <end position="1773"/>
    </location>
</feature>
<dbReference type="PANTHER" id="PTHR24384:SF189">
    <property type="entry name" value="C2H2-TYPE DOMAIN-CONTAINING PROTEIN-RELATED"/>
    <property type="match status" value="1"/>
</dbReference>
<feature type="region of interest" description="Disordered" evidence="12">
    <location>
        <begin position="1185"/>
        <end position="1205"/>
    </location>
</feature>
<dbReference type="InterPro" id="IPR050752">
    <property type="entry name" value="C2H2-ZF_domain"/>
</dbReference>
<dbReference type="FunFam" id="3.30.160.60:FF:002343">
    <property type="entry name" value="Zinc finger protein 33A"/>
    <property type="match status" value="1"/>
</dbReference>
<feature type="compositionally biased region" description="Polar residues" evidence="12">
    <location>
        <begin position="1607"/>
        <end position="1617"/>
    </location>
</feature>
<keyword evidence="3" id="KW-0479">Metal-binding</keyword>
<evidence type="ECO:0000313" key="14">
    <source>
        <dbReference type="EMBL" id="TWW79400.1"/>
    </source>
</evidence>
<protein>
    <submittedName>
        <fullName evidence="14">Zinc finger Y-chromosomal protein 2</fullName>
    </submittedName>
</protein>
<feature type="compositionally biased region" description="Low complexity" evidence="12">
    <location>
        <begin position="1191"/>
        <end position="1203"/>
    </location>
</feature>
<evidence type="ECO:0000313" key="15">
    <source>
        <dbReference type="Proteomes" id="UP000324091"/>
    </source>
</evidence>
<feature type="compositionally biased region" description="Basic residues" evidence="12">
    <location>
        <begin position="1250"/>
        <end position="1259"/>
    </location>
</feature>
<keyword evidence="4" id="KW-0677">Repeat</keyword>
<feature type="domain" description="C2H2-type" evidence="13">
    <location>
        <begin position="2012"/>
        <end position="2039"/>
    </location>
</feature>
<sequence length="2249" mass="249638">MSRSVVSNAAPKVKRIRTETFSSPEFSPTSLCCDLEDIVLLEKPGGRTVKKHTSESSYLSASSAVLLAFLLAQDHICPPQNREKPCCFPLAKDAFCTGRCLSSELFCRRHCGFILKNNINARVAGGSPTVPGCRAHVPAMMLGFQGTSSASKTYRCPACSATFTGLASLLVHQASHASAMPKVPAPAQPNAGLHDTLLSNTEPSSEQPPANPPHLPESPPSSFFICDCGEEFHDFNLMLEHKRSHVSKGDLMQSLGDDSSAFGTRSEFGPAASQASESVLSPPSTSRPPAVELPTVAGEKPDVSLEDGVTMETTAQEQHTSPRGVTEKQLENAPAATEKPPESAADEDNNSGPSTEKRGNLPSKNYVMKLVASAYMKQFTPPPYDAQDDEVQNDDVHDGIAPDDVSLQTKPEAAPPINDLSIAQLRRLLSKPDIKTKAPSISRVLESSKKKVVSLTKILSPVVVLETRQKLKDPSGSCTFGSYQCGRCRRLFENLDRLTEHHFLHKKERIKCCRRCKQLIIGRMPLPDKHICPQLGNKAIKLSKSFRNRVQFSQKLVPFHSLSNTRKVFFCPLCKHSYARRWNLKNHKCHGSGSSLPLHVSSSFQNVLVGSSFGNEKNHADGLTNSQMSKSVGVGPEVTSDIKLESASPRVNLSPPSQSVWNKTGFSSLYPTSHLLEKHEDVPLSEESVPMGEESSSSSWDALQVHNEDGKEGQWTMPLDDETEMHSSLGKTANGIELSQENEETASSKLSYFIKEGVKRYPCNGCQKTYSRASTLSRHLRLCGFWPRGVVTLSGGQGAPLSNRNPKPTFSCYVCGRNFNRKDNMMTHRARCQLKHSVTNVDATTQPHTSGNPADGPTQENDGANWGIMSLPSVLPRRVTCECGVGFTSPRLLLEHLQKHAQESYTCPTCGETVGSWADYEVHLHIHMHPHHQLLKGLQPQRSHPLLIRFQQQPPQSAHQPPPDRTSKAELPSNPVKKQQRAACTRCGNTFATRCSLRRHLSWNRCKGLRMTNPSTNPPKTYHCSHCNSNFPNATSLLFHQRSGACKPAIKPRHKCVKAKEFMAQHARSSRQHYTLKRVTPGTNASLALMNGQRRLQVPASAYMKKNIMAINLNKGQGAVPTFDMGSKVSFSRGDSSQNTVSEFTSVASRPHSSECSPSDSTQIYEHNRYSNEDLDSQWSEEKKLKRLTQPGSESSSPAESGGLVIPAAVGGKDFQHSEHRLSEGVMEAKKDSKKVSSTSADSQEQPAKASRKCRRHQKMPLSSMGDRSHEQSAAALLTCLGNHTDGSVPNTASAPFTNHLPDKDVSGPQPVIDEHDDHVPARQRTRRQGRDVADGVLTDPAFSTNANDVSSARKRRRSKRDQHKGRNTQTESEVHPEKTEQRDSLNVHHNKRGGPRADIEQVPTKVFRLEGSQETLSVSRPQIDLREIVELNPRPDRQEKITVGKMAQQSQEHEGEVFTHPAARPEVTPEGLDRINSSGSQHEEEEQPADANCSKEAEPGDRIKSEENQNVQTTETPVSHVAVPSGQSSTLPEFPKVKTEHKEMELDRAHLESTCAKSLESSAVTADSLYAQNKFFRRKKGGKRRRRMSQGFVPRSNPDESGTVVDAQQNPDTSDAGTGDPSGETLNAVYTKKGGKTVLKCGFCGQIVKFMSQFIIHQRIHTGERPFKCLECGKGFSKNSNLNLHLKTHRKNDAQETCAVCDITIPCAEYSSHMKLHAPEQEELKPEPRGARESCRASPEEKERKVCQYCGKTFRFPSALIRHVRVHTGEKPYKCDICGKAFGQAYFLRVHELTHWSVKRYNCTRCGKSFSHYSNAKNHTCRPLQTSEDSQGGRHVKPALTYTCHICKNIFESLQEFNSHMREHTGAKLYRCLYCDKLFALLSEFSSHCNHCRGGRSAPGSVVKQESKMSLIQYAAPAHRSSSAPPLKATKCRTQQKCPPSSRQKRLADLKKPFQSTIIPAHPLSRLVSKLNKLDNRSDPRKYLCPGCGRLFRHMGRLRAHMLTHAPGQSYSCACCGKTLENWKKLWHHQRVHRQRRGRFTCPQCGRGFRFVEPYRKHMSEHPDFQWIQVRPKKASLPYQCEHCRSSFRTLDLLFSHQLCHTSEQETHKDPDFDLSTEDTQSNRKLHDLPSSVHTTMVRAESQKVSSSKSPGPVRKSHRTPQPSSVPSLDGSKTPHRRHSAQNTGAGDGRKEQRPVKTPISPEQTVKRLTGISSKSPSGGVNCAVCGHVYTDLSDLYHHYLQHARGEV</sequence>
<feature type="domain" description="C2H2-type" evidence="13">
    <location>
        <begin position="483"/>
        <end position="510"/>
    </location>
</feature>
<feature type="compositionally biased region" description="Polar residues" evidence="12">
    <location>
        <begin position="197"/>
        <end position="208"/>
    </location>
</feature>
<keyword evidence="7" id="KW-0805">Transcription regulation</keyword>
<dbReference type="Pfam" id="PF00096">
    <property type="entry name" value="zf-C2H2"/>
    <property type="match status" value="5"/>
</dbReference>
<evidence type="ECO:0000256" key="9">
    <source>
        <dbReference type="ARBA" id="ARBA00023163"/>
    </source>
</evidence>
<feature type="domain" description="C2H2-type" evidence="13">
    <location>
        <begin position="1802"/>
        <end position="1831"/>
    </location>
</feature>
<dbReference type="FunFam" id="3.30.160.60:FF:001818">
    <property type="entry name" value="GDNF-inducible zinc finger protein 1 isoform X1"/>
    <property type="match status" value="1"/>
</dbReference>
<feature type="compositionally biased region" description="Basic residues" evidence="12">
    <location>
        <begin position="1353"/>
        <end position="1367"/>
    </location>
</feature>
<evidence type="ECO:0000256" key="4">
    <source>
        <dbReference type="ARBA" id="ARBA00022737"/>
    </source>
</evidence>
<feature type="region of interest" description="Disordered" evidence="12">
    <location>
        <begin position="1430"/>
        <end position="1535"/>
    </location>
</feature>
<feature type="domain" description="C2H2-type" evidence="13">
    <location>
        <begin position="761"/>
        <end position="782"/>
    </location>
</feature>
<dbReference type="Gene3D" id="3.30.160.60">
    <property type="entry name" value="Classic Zinc Finger"/>
    <property type="match status" value="10"/>
</dbReference>
<comment type="similarity">
    <text evidence="2">Belongs to the krueppel C2H2-type zinc-finger protein family.</text>
</comment>